<dbReference type="Proteomes" id="UP000261278">
    <property type="component" value="Unassembled WGS sequence"/>
</dbReference>
<dbReference type="RefSeq" id="WP_117678350.1">
    <property type="nucleotide sequence ID" value="NZ_JACBPT010000071.1"/>
</dbReference>
<protein>
    <recommendedName>
        <fullName evidence="3">PIN domain-containing protein</fullName>
    </recommendedName>
</protein>
<sequence length="277" mass="33770">MNRKLNHKKWSFHKKKLHCKRKNHRKSIFVPRIIVDTNVWYQLGKDDVLFNKVKDKLTPIYNNLWEMSNTGALYDRPDMVRNGIRKAMLCSKKMIIAEPLKYLISRANKKYRVKMRVYTEQMLLFTQKIANGYYIDEKQKGEFYHYIQQSKERLKQIADDFNRTALECKNRIKNYKKHRQMNTYYLTIKYLDFMACQATDNKFCLKKMPLKEYELLILVLDKFFKDLETGERKWQRNDLFDLFNLAYVRRGDKYWTNEKKWIDIIKAVGCEHYLYKG</sequence>
<name>A0A396AI11_PHOVU</name>
<dbReference type="EMBL" id="QSSN01000021">
    <property type="protein sequence ID" value="RGL83945.1"/>
    <property type="molecule type" value="Genomic_DNA"/>
</dbReference>
<proteinExistence type="predicted"/>
<dbReference type="AlphaFoldDB" id="A0A396AI11"/>
<gene>
    <name evidence="1" type="ORF">DXC44_15735</name>
</gene>
<organism evidence="1 2">
    <name type="scientific">Phocaeicola vulgatus</name>
    <name type="common">Bacteroides vulgatus</name>
    <dbReference type="NCBI Taxonomy" id="821"/>
    <lineage>
        <taxon>Bacteria</taxon>
        <taxon>Pseudomonadati</taxon>
        <taxon>Bacteroidota</taxon>
        <taxon>Bacteroidia</taxon>
        <taxon>Bacteroidales</taxon>
        <taxon>Bacteroidaceae</taxon>
        <taxon>Phocaeicola</taxon>
    </lineage>
</organism>
<evidence type="ECO:0008006" key="3">
    <source>
        <dbReference type="Google" id="ProtNLM"/>
    </source>
</evidence>
<reference evidence="1 2" key="1">
    <citation type="submission" date="2018-08" db="EMBL/GenBank/DDBJ databases">
        <title>A genome reference for cultivated species of the human gut microbiota.</title>
        <authorList>
            <person name="Zou Y."/>
            <person name="Xue W."/>
            <person name="Luo G."/>
        </authorList>
    </citation>
    <scope>NUCLEOTIDE SEQUENCE [LARGE SCALE GENOMIC DNA]</scope>
    <source>
        <strain evidence="1 2">TF05-18</strain>
    </source>
</reference>
<evidence type="ECO:0000313" key="1">
    <source>
        <dbReference type="EMBL" id="RGL83945.1"/>
    </source>
</evidence>
<evidence type="ECO:0000313" key="2">
    <source>
        <dbReference type="Proteomes" id="UP000261278"/>
    </source>
</evidence>
<comment type="caution">
    <text evidence="1">The sequence shown here is derived from an EMBL/GenBank/DDBJ whole genome shotgun (WGS) entry which is preliminary data.</text>
</comment>
<accession>A0A396AI11</accession>